<dbReference type="Pfam" id="PF01734">
    <property type="entry name" value="Patatin"/>
    <property type="match status" value="1"/>
</dbReference>
<dbReference type="InterPro" id="IPR052580">
    <property type="entry name" value="Lipid_Hydrolase"/>
</dbReference>
<dbReference type="InterPro" id="IPR002641">
    <property type="entry name" value="PNPLA_dom"/>
</dbReference>
<evidence type="ECO:0000313" key="4">
    <source>
        <dbReference type="EMBL" id="QFG74595.1"/>
    </source>
</evidence>
<dbReference type="GO" id="GO:0016042">
    <property type="term" value="P:lipid catabolic process"/>
    <property type="evidence" value="ECO:0007669"/>
    <property type="project" value="UniProtKB-UniRule"/>
</dbReference>
<feature type="active site" description="Proton acceptor" evidence="2">
    <location>
        <position position="175"/>
    </location>
</feature>
<accession>A0A5J6VKH8</accession>
<proteinExistence type="predicted"/>
<keyword evidence="1 2" id="KW-0443">Lipid metabolism</keyword>
<protein>
    <submittedName>
        <fullName evidence="4">Patatin-like phospholipase</fullName>
    </submittedName>
</protein>
<dbReference type="EMBL" id="MN448289">
    <property type="protein sequence ID" value="QFG74595.1"/>
    <property type="molecule type" value="Genomic_DNA"/>
</dbReference>
<keyword evidence="2" id="KW-0442">Lipid degradation</keyword>
<organism evidence="4">
    <name type="scientific">Megaviridae environmental sample</name>
    <dbReference type="NCBI Taxonomy" id="1737588"/>
    <lineage>
        <taxon>Viruses</taxon>
        <taxon>Varidnaviria</taxon>
        <taxon>Bamfordvirae</taxon>
        <taxon>Nucleocytoviricota</taxon>
        <taxon>Megaviricetes</taxon>
        <taxon>Imitervirales</taxon>
        <taxon>Mimiviridae</taxon>
        <taxon>environmental samples</taxon>
    </lineage>
</organism>
<dbReference type="GO" id="GO:0016787">
    <property type="term" value="F:hydrolase activity"/>
    <property type="evidence" value="ECO:0007669"/>
    <property type="project" value="UniProtKB-UniRule"/>
</dbReference>
<evidence type="ECO:0000259" key="3">
    <source>
        <dbReference type="PROSITE" id="PS51635"/>
    </source>
</evidence>
<feature type="short sequence motif" description="GXGXXG" evidence="2">
    <location>
        <begin position="10"/>
        <end position="15"/>
    </location>
</feature>
<sequence>MFYHTLCLSGGGLRGITQLMLINSLEKNDILILKKINKFVGTSVGAIISFLYILKYSTKNIIKILLKISDQNSQDDVNLNNLEKYYGINNGGYFIETFTKLLYLKLKVTDITFKQLYKITGKKLLIIGYNLTKNKEVVFSYRTTPNLSVLVGLKISCTIPFYFYPYKIKNDIFLDGALINNFPIKYCNLSYTLGIYIWYPINMDNFNMCTYIYTVLAILGNRFTKVVTHNNIIRIVDNKDDAPSLFDYSIQNNFMKLQKKSVDIAMKKILKKYHFISIIIVNRSIKKAFSELSSAH</sequence>
<evidence type="ECO:0000256" key="2">
    <source>
        <dbReference type="PROSITE-ProRule" id="PRU01161"/>
    </source>
</evidence>
<dbReference type="Gene3D" id="3.40.1090.10">
    <property type="entry name" value="Cytosolic phospholipase A2 catalytic domain"/>
    <property type="match status" value="2"/>
</dbReference>
<feature type="active site" description="Nucleophile" evidence="2">
    <location>
        <position position="43"/>
    </location>
</feature>
<feature type="domain" description="PNPLA" evidence="3">
    <location>
        <begin position="6"/>
        <end position="188"/>
    </location>
</feature>
<feature type="short sequence motif" description="GXSXG" evidence="2">
    <location>
        <begin position="41"/>
        <end position="45"/>
    </location>
</feature>
<dbReference type="PANTHER" id="PTHR46394">
    <property type="entry name" value="ANNEXIN"/>
    <property type="match status" value="1"/>
</dbReference>
<evidence type="ECO:0000256" key="1">
    <source>
        <dbReference type="ARBA" id="ARBA00023098"/>
    </source>
</evidence>
<keyword evidence="2" id="KW-0378">Hydrolase</keyword>
<name>A0A5J6VKH8_9VIRU</name>
<reference evidence="4" key="1">
    <citation type="journal article" date="2019" name="Philos. Trans. R. Soc. Lond., B, Biol. Sci.">
        <title>Targeted metagenomic recovery of four divergent viruses reveals shared and distinctive characteristics of giant viruses of marine eukaryotes.</title>
        <authorList>
            <person name="Needham D.M."/>
            <person name="Poirier C."/>
            <person name="Hehenberger E."/>
            <person name="Jimenez V."/>
            <person name="Swalwell J.E."/>
            <person name="Santoro A.E."/>
            <person name="Worden A.Z."/>
        </authorList>
    </citation>
    <scope>NUCLEOTIDE SEQUENCE</scope>
    <source>
        <strain evidence="4">MPacV-611</strain>
    </source>
</reference>
<dbReference type="PANTHER" id="PTHR46394:SF1">
    <property type="entry name" value="PNPLA DOMAIN-CONTAINING PROTEIN"/>
    <property type="match status" value="1"/>
</dbReference>
<dbReference type="InterPro" id="IPR016035">
    <property type="entry name" value="Acyl_Trfase/lysoPLipase"/>
</dbReference>
<dbReference type="SUPFAM" id="SSF52151">
    <property type="entry name" value="FabD/lysophospholipase-like"/>
    <property type="match status" value="1"/>
</dbReference>
<dbReference type="PROSITE" id="PS51635">
    <property type="entry name" value="PNPLA"/>
    <property type="match status" value="1"/>
</dbReference>
<feature type="short sequence motif" description="DGA/G" evidence="2">
    <location>
        <begin position="175"/>
        <end position="177"/>
    </location>
</feature>